<dbReference type="EMBL" id="FN648270">
    <property type="protein sequence ID" value="CBJ30136.1"/>
    <property type="molecule type" value="Genomic_DNA"/>
</dbReference>
<name>D7FN79_ECTSI</name>
<accession>D7FN79</accession>
<reference evidence="1 2" key="1">
    <citation type="journal article" date="2010" name="Nature">
        <title>The Ectocarpus genome and the independent evolution of multicellularity in brown algae.</title>
        <authorList>
            <person name="Cock J.M."/>
            <person name="Sterck L."/>
            <person name="Rouze P."/>
            <person name="Scornet D."/>
            <person name="Allen A.E."/>
            <person name="Amoutzias G."/>
            <person name="Anthouard V."/>
            <person name="Artiguenave F."/>
            <person name="Aury J.M."/>
            <person name="Badger J.H."/>
            <person name="Beszteri B."/>
            <person name="Billiau K."/>
            <person name="Bonnet E."/>
            <person name="Bothwell J.H."/>
            <person name="Bowler C."/>
            <person name="Boyen C."/>
            <person name="Brownlee C."/>
            <person name="Carrano C.J."/>
            <person name="Charrier B."/>
            <person name="Cho G.Y."/>
            <person name="Coelho S.M."/>
            <person name="Collen J."/>
            <person name="Corre E."/>
            <person name="Da Silva C."/>
            <person name="Delage L."/>
            <person name="Delaroque N."/>
            <person name="Dittami S.M."/>
            <person name="Doulbeau S."/>
            <person name="Elias M."/>
            <person name="Farnham G."/>
            <person name="Gachon C.M."/>
            <person name="Gschloessl B."/>
            <person name="Heesch S."/>
            <person name="Jabbari K."/>
            <person name="Jubin C."/>
            <person name="Kawai H."/>
            <person name="Kimura K."/>
            <person name="Kloareg B."/>
            <person name="Kupper F.C."/>
            <person name="Lang D."/>
            <person name="Le Bail A."/>
            <person name="Leblanc C."/>
            <person name="Lerouge P."/>
            <person name="Lohr M."/>
            <person name="Lopez P.J."/>
            <person name="Martens C."/>
            <person name="Maumus F."/>
            <person name="Michel G."/>
            <person name="Miranda-Saavedra D."/>
            <person name="Morales J."/>
            <person name="Moreau H."/>
            <person name="Motomura T."/>
            <person name="Nagasato C."/>
            <person name="Napoli C.A."/>
            <person name="Nelson D.R."/>
            <person name="Nyvall-Collen P."/>
            <person name="Peters A.F."/>
            <person name="Pommier C."/>
            <person name="Potin P."/>
            <person name="Poulain J."/>
            <person name="Quesneville H."/>
            <person name="Read B."/>
            <person name="Rensing S.A."/>
            <person name="Ritter A."/>
            <person name="Rousvoal S."/>
            <person name="Samanta M."/>
            <person name="Samson G."/>
            <person name="Schroeder D.C."/>
            <person name="Segurens B."/>
            <person name="Strittmatter M."/>
            <person name="Tonon T."/>
            <person name="Tregear J.W."/>
            <person name="Valentin K."/>
            <person name="von Dassow P."/>
            <person name="Yamagishi T."/>
            <person name="Van de Peer Y."/>
            <person name="Wincker P."/>
        </authorList>
    </citation>
    <scope>NUCLEOTIDE SEQUENCE [LARGE SCALE GENOMIC DNA]</scope>
    <source>
        <strain evidence="2">Ec32 / CCAP1310/4</strain>
    </source>
</reference>
<dbReference type="OrthoDB" id="10551305at2759"/>
<proteinExistence type="predicted"/>
<dbReference type="InParanoid" id="D7FN79"/>
<evidence type="ECO:0000313" key="2">
    <source>
        <dbReference type="Proteomes" id="UP000002630"/>
    </source>
</evidence>
<dbReference type="EMBL" id="FN649735">
    <property type="protein sequence ID" value="CBJ30136.1"/>
    <property type="molecule type" value="Genomic_DNA"/>
</dbReference>
<dbReference type="AlphaFoldDB" id="D7FN79"/>
<keyword evidence="2" id="KW-1185">Reference proteome</keyword>
<gene>
    <name evidence="1" type="ORF">Esi_0177_0013</name>
</gene>
<protein>
    <submittedName>
        <fullName evidence="1">Uncharacterized protein</fullName>
    </submittedName>
</protein>
<organism evidence="1 2">
    <name type="scientific">Ectocarpus siliculosus</name>
    <name type="common">Brown alga</name>
    <name type="synonym">Conferva siliculosa</name>
    <dbReference type="NCBI Taxonomy" id="2880"/>
    <lineage>
        <taxon>Eukaryota</taxon>
        <taxon>Sar</taxon>
        <taxon>Stramenopiles</taxon>
        <taxon>Ochrophyta</taxon>
        <taxon>PX clade</taxon>
        <taxon>Phaeophyceae</taxon>
        <taxon>Ectocarpales</taxon>
        <taxon>Ectocarpaceae</taxon>
        <taxon>Ectocarpus</taxon>
    </lineage>
</organism>
<dbReference type="Proteomes" id="UP000002630">
    <property type="component" value="Linkage Group LG10"/>
</dbReference>
<evidence type="ECO:0000313" key="1">
    <source>
        <dbReference type="EMBL" id="CBJ30136.1"/>
    </source>
</evidence>
<sequence length="527" mass="55011">MQRAVDHDGAAALLEQAAQQFRDHVVWKTAGGQGLNAMAVPAGLGFNGNGAAATGAGGLSAGLFGSSSVGLGTGVGGSTMGGAPVSPASVSAASIAPHWDARTGVGRLTLERAPESPTSLSRVACGARTAPVSPATVSAADIAPRPGANQPRSPLAMPMFIPIRTSPAPQTTGTSGGVRENRGAGTFVHENLNSSVEPESNRQLAAAVLGMSSSVSTGGRRKGQLREQAKSCHGCRTNKPGQGIKYACVDGRNPRWNYWLCKSCFKEWTEASGVDGFLCCLHRGKQWCPCNSRKRVRRGPVPALERSALAKSRIGSTSIFEFPARTRPALTVARTTPSATPTGGAGKTYSVCTSVGLQRVAVIKTGDEFICSRKDCRRVKNPQTSAAATGGTDSALPAPCCHAEVVLQAERSSMPMPTADPLFSAEEFRHALTTAVPAGAFSEGTTRAMHARADQAAEDGVPVLVGLGSTKYFGITDGLQNNRKVVGGWAHVKYDDRDGSKIFQCKVGERFALDLRWLNVGMVEVLL</sequence>